<dbReference type="Gene3D" id="1.10.150.130">
    <property type="match status" value="1"/>
</dbReference>
<evidence type="ECO:0000313" key="6">
    <source>
        <dbReference type="Proteomes" id="UP000657385"/>
    </source>
</evidence>
<keyword evidence="1 2" id="KW-0238">DNA-binding</keyword>
<dbReference type="RefSeq" id="WP_196197545.1">
    <property type="nucleotide sequence ID" value="NZ_JADPRT010000016.1"/>
</dbReference>
<protein>
    <recommendedName>
        <fullName evidence="4">Core-binding (CB) domain-containing protein</fullName>
    </recommendedName>
</protein>
<dbReference type="InterPro" id="IPR010998">
    <property type="entry name" value="Integrase_recombinase_N"/>
</dbReference>
<evidence type="ECO:0000313" key="5">
    <source>
        <dbReference type="EMBL" id="MBF9072373.1"/>
    </source>
</evidence>
<dbReference type="AlphaFoldDB" id="A0A931B8Y1"/>
<dbReference type="Proteomes" id="UP000657385">
    <property type="component" value="Unassembled WGS sequence"/>
</dbReference>
<evidence type="ECO:0000256" key="1">
    <source>
        <dbReference type="ARBA" id="ARBA00023125"/>
    </source>
</evidence>
<dbReference type="SUPFAM" id="SSF56349">
    <property type="entry name" value="DNA breaking-rejoining enzymes"/>
    <property type="match status" value="1"/>
</dbReference>
<accession>A0A931B8Y1</accession>
<evidence type="ECO:0000256" key="2">
    <source>
        <dbReference type="PROSITE-ProRule" id="PRU01248"/>
    </source>
</evidence>
<dbReference type="EMBL" id="JADPRT010000016">
    <property type="protein sequence ID" value="MBF9072373.1"/>
    <property type="molecule type" value="Genomic_DNA"/>
</dbReference>
<dbReference type="InterPro" id="IPR004107">
    <property type="entry name" value="Integrase_SAM-like_N"/>
</dbReference>
<sequence>MRGSGSVYKGCGCRDAASGHQLGRHCPKLCQRGHGSWYFAAPRGYGRPLRRGGHATRDQARAALQNLRRTRPLTVRDWLDQWLAARGKLRANTRRNYRYLFDQHLIPALGHVLIRELDLPSVQATFDAMSRVGCGTGPLRPPPSRGRAPHCAPRSTRPSGRD</sequence>
<dbReference type="PROSITE" id="PS51900">
    <property type="entry name" value="CB"/>
    <property type="match status" value="1"/>
</dbReference>
<evidence type="ECO:0000256" key="3">
    <source>
        <dbReference type="SAM" id="MobiDB-lite"/>
    </source>
</evidence>
<name>A0A931B8Y1_9ACTN</name>
<organism evidence="5 6">
    <name type="scientific">Streptacidiphilus fuscans</name>
    <dbReference type="NCBI Taxonomy" id="2789292"/>
    <lineage>
        <taxon>Bacteria</taxon>
        <taxon>Bacillati</taxon>
        <taxon>Actinomycetota</taxon>
        <taxon>Actinomycetes</taxon>
        <taxon>Kitasatosporales</taxon>
        <taxon>Streptomycetaceae</taxon>
        <taxon>Streptacidiphilus</taxon>
    </lineage>
</organism>
<feature type="domain" description="Core-binding (CB)" evidence="4">
    <location>
        <begin position="73"/>
        <end position="162"/>
    </location>
</feature>
<dbReference type="Pfam" id="PF14659">
    <property type="entry name" value="Phage_int_SAM_3"/>
    <property type="match status" value="1"/>
</dbReference>
<gene>
    <name evidence="5" type="ORF">I2501_30550</name>
</gene>
<reference evidence="5" key="1">
    <citation type="submission" date="2020-11" db="EMBL/GenBank/DDBJ databases">
        <title>Isolation and identification of active actinomycetes.</title>
        <authorList>
            <person name="Yu B."/>
        </authorList>
    </citation>
    <scope>NUCLEOTIDE SEQUENCE</scope>
    <source>
        <strain evidence="5">NEAU-YB345</strain>
    </source>
</reference>
<dbReference type="InterPro" id="IPR044068">
    <property type="entry name" value="CB"/>
</dbReference>
<proteinExistence type="predicted"/>
<evidence type="ECO:0000259" key="4">
    <source>
        <dbReference type="PROSITE" id="PS51900"/>
    </source>
</evidence>
<comment type="caution">
    <text evidence="5">The sequence shown here is derived from an EMBL/GenBank/DDBJ whole genome shotgun (WGS) entry which is preliminary data.</text>
</comment>
<keyword evidence="6" id="KW-1185">Reference proteome</keyword>
<feature type="region of interest" description="Disordered" evidence="3">
    <location>
        <begin position="133"/>
        <end position="162"/>
    </location>
</feature>
<dbReference type="InterPro" id="IPR011010">
    <property type="entry name" value="DNA_brk_join_enz"/>
</dbReference>
<dbReference type="GO" id="GO:0015074">
    <property type="term" value="P:DNA integration"/>
    <property type="evidence" value="ECO:0007669"/>
    <property type="project" value="InterPro"/>
</dbReference>
<dbReference type="GO" id="GO:0003677">
    <property type="term" value="F:DNA binding"/>
    <property type="evidence" value="ECO:0007669"/>
    <property type="project" value="UniProtKB-UniRule"/>
</dbReference>